<evidence type="ECO:0000313" key="2">
    <source>
        <dbReference type="Proteomes" id="UP000054560"/>
    </source>
</evidence>
<dbReference type="Proteomes" id="UP000054560">
    <property type="component" value="Unassembled WGS sequence"/>
</dbReference>
<reference evidence="1 2" key="1">
    <citation type="submission" date="2011-02" db="EMBL/GenBank/DDBJ databases">
        <title>The Genome Sequence of Sphaeroforma arctica JP610.</title>
        <authorList>
            <consortium name="The Broad Institute Genome Sequencing Platform"/>
            <person name="Russ C."/>
            <person name="Cuomo C."/>
            <person name="Young S.K."/>
            <person name="Zeng Q."/>
            <person name="Gargeya S."/>
            <person name="Alvarado L."/>
            <person name="Berlin A."/>
            <person name="Chapman S.B."/>
            <person name="Chen Z."/>
            <person name="Freedman E."/>
            <person name="Gellesch M."/>
            <person name="Goldberg J."/>
            <person name="Griggs A."/>
            <person name="Gujja S."/>
            <person name="Heilman E."/>
            <person name="Heiman D."/>
            <person name="Howarth C."/>
            <person name="Mehta T."/>
            <person name="Neiman D."/>
            <person name="Pearson M."/>
            <person name="Roberts A."/>
            <person name="Saif S."/>
            <person name="Shea T."/>
            <person name="Shenoy N."/>
            <person name="Sisk P."/>
            <person name="Stolte C."/>
            <person name="Sykes S."/>
            <person name="White J."/>
            <person name="Yandava C."/>
            <person name="Burger G."/>
            <person name="Gray M.W."/>
            <person name="Holland P.W.H."/>
            <person name="King N."/>
            <person name="Lang F.B.F."/>
            <person name="Roger A.J."/>
            <person name="Ruiz-Trillo I."/>
            <person name="Haas B."/>
            <person name="Nusbaum C."/>
            <person name="Birren B."/>
        </authorList>
    </citation>
    <scope>NUCLEOTIDE SEQUENCE [LARGE SCALE GENOMIC DNA]</scope>
    <source>
        <strain evidence="1 2">JP610</strain>
    </source>
</reference>
<protein>
    <submittedName>
        <fullName evidence="1">Uncharacterized protein</fullName>
    </submittedName>
</protein>
<dbReference type="AlphaFoldDB" id="A0A0L0FV61"/>
<organism evidence="1 2">
    <name type="scientific">Sphaeroforma arctica JP610</name>
    <dbReference type="NCBI Taxonomy" id="667725"/>
    <lineage>
        <taxon>Eukaryota</taxon>
        <taxon>Ichthyosporea</taxon>
        <taxon>Ichthyophonida</taxon>
        <taxon>Sphaeroforma</taxon>
    </lineage>
</organism>
<name>A0A0L0FV61_9EUKA</name>
<dbReference type="GeneID" id="25907621"/>
<evidence type="ECO:0000313" key="1">
    <source>
        <dbReference type="EMBL" id="KNC80524.1"/>
    </source>
</evidence>
<dbReference type="RefSeq" id="XP_014154426.1">
    <property type="nucleotide sequence ID" value="XM_014298951.1"/>
</dbReference>
<keyword evidence="2" id="KW-1185">Reference proteome</keyword>
<accession>A0A0L0FV61</accession>
<sequence>MQNCILKLDADLKHPDIKKDDIPQWYEFLAMHMFCKNIGNYDRESLNTELRRKYANEPLDLGHRVKVSFESTTLGSVLSDCVHCIPSRTCDLSGDGDCDTKKPREQIDQGYVSW</sequence>
<gene>
    <name evidence="1" type="ORF">SARC_07117</name>
</gene>
<proteinExistence type="predicted"/>
<dbReference type="EMBL" id="KQ242139">
    <property type="protein sequence ID" value="KNC80524.1"/>
    <property type="molecule type" value="Genomic_DNA"/>
</dbReference>